<dbReference type="GO" id="GO:0004198">
    <property type="term" value="F:calcium-dependent cysteine-type endopeptidase activity"/>
    <property type="evidence" value="ECO:0007669"/>
    <property type="project" value="InterPro"/>
</dbReference>
<dbReference type="GO" id="GO:0006508">
    <property type="term" value="P:proteolysis"/>
    <property type="evidence" value="ECO:0007669"/>
    <property type="project" value="UniProtKB-KW"/>
</dbReference>
<evidence type="ECO:0000256" key="1">
    <source>
        <dbReference type="ARBA" id="ARBA00007623"/>
    </source>
</evidence>
<keyword evidence="6 9" id="KW-0788">Thiol protease</keyword>
<keyword evidence="5 9" id="KW-0378">Hydrolase</keyword>
<keyword evidence="13" id="KW-1185">Reference proteome</keyword>
<dbReference type="SMART" id="SM00230">
    <property type="entry name" value="CysPc"/>
    <property type="match status" value="1"/>
</dbReference>
<evidence type="ECO:0000256" key="5">
    <source>
        <dbReference type="ARBA" id="ARBA00022801"/>
    </source>
</evidence>
<proteinExistence type="inferred from homology"/>
<accession>A0A8C4PWK8</accession>
<dbReference type="InterPro" id="IPR022684">
    <property type="entry name" value="Calpain_cysteine_protease"/>
</dbReference>
<feature type="active site" evidence="8 9">
    <location>
        <position position="263"/>
    </location>
</feature>
<dbReference type="Ensembl" id="ENSEBUT00000001219.1">
    <property type="protein sequence ID" value="ENSEBUP00000000907.1"/>
    <property type="gene ID" value="ENSEBUG00000000916.1"/>
</dbReference>
<dbReference type="PROSITE" id="PS50203">
    <property type="entry name" value="CALPAIN_CAT"/>
    <property type="match status" value="1"/>
</dbReference>
<dbReference type="SUPFAM" id="SSF54001">
    <property type="entry name" value="Cysteine proteinases"/>
    <property type="match status" value="1"/>
</dbReference>
<evidence type="ECO:0000256" key="7">
    <source>
        <dbReference type="ARBA" id="ARBA00022837"/>
    </source>
</evidence>
<organism evidence="12 13">
    <name type="scientific">Eptatretus burgeri</name>
    <name type="common">Inshore hagfish</name>
    <dbReference type="NCBI Taxonomy" id="7764"/>
    <lineage>
        <taxon>Eukaryota</taxon>
        <taxon>Metazoa</taxon>
        <taxon>Chordata</taxon>
        <taxon>Craniata</taxon>
        <taxon>Vertebrata</taxon>
        <taxon>Cyclostomata</taxon>
        <taxon>Myxini</taxon>
        <taxon>Myxiniformes</taxon>
        <taxon>Myxinidae</taxon>
        <taxon>Eptatretinae</taxon>
        <taxon>Eptatretus</taxon>
    </lineage>
</organism>
<keyword evidence="4" id="KW-0677">Repeat</keyword>
<dbReference type="Pfam" id="PF01067">
    <property type="entry name" value="Calpain_III"/>
    <property type="match status" value="1"/>
</dbReference>
<dbReference type="InterPro" id="IPR001300">
    <property type="entry name" value="Peptidase_C2_calpain_cat"/>
</dbReference>
<evidence type="ECO:0000259" key="11">
    <source>
        <dbReference type="PROSITE" id="PS50203"/>
    </source>
</evidence>
<keyword evidence="3" id="KW-0479">Metal-binding</keyword>
<dbReference type="Gene3D" id="2.60.120.380">
    <property type="match status" value="1"/>
</dbReference>
<evidence type="ECO:0000256" key="6">
    <source>
        <dbReference type="ARBA" id="ARBA00022807"/>
    </source>
</evidence>
<feature type="region of interest" description="Disordered" evidence="10">
    <location>
        <begin position="1"/>
        <end position="22"/>
    </location>
</feature>
<dbReference type="InterPro" id="IPR033883">
    <property type="entry name" value="C2_III"/>
</dbReference>
<dbReference type="GeneTree" id="ENSGT00940000154784"/>
<evidence type="ECO:0000256" key="2">
    <source>
        <dbReference type="ARBA" id="ARBA00022670"/>
    </source>
</evidence>
<dbReference type="PRINTS" id="PR00704">
    <property type="entry name" value="CALPAIN"/>
</dbReference>
<dbReference type="CDD" id="cd00044">
    <property type="entry name" value="CysPc"/>
    <property type="match status" value="1"/>
</dbReference>
<dbReference type="InterPro" id="IPR022682">
    <property type="entry name" value="Calpain_domain_III"/>
</dbReference>
<comment type="similarity">
    <text evidence="1">Belongs to the peptidase C2 family.</text>
</comment>
<feature type="active site" evidence="8 9">
    <location>
        <position position="106"/>
    </location>
</feature>
<evidence type="ECO:0000256" key="8">
    <source>
        <dbReference type="PIRSR" id="PIRSR622684-1"/>
    </source>
</evidence>
<dbReference type="Gene3D" id="3.90.70.10">
    <property type="entry name" value="Cysteine proteinases"/>
    <property type="match status" value="1"/>
</dbReference>
<keyword evidence="2 9" id="KW-0645">Protease</keyword>
<evidence type="ECO:0000256" key="10">
    <source>
        <dbReference type="SAM" id="MobiDB-lite"/>
    </source>
</evidence>
<evidence type="ECO:0000256" key="4">
    <source>
        <dbReference type="ARBA" id="ARBA00022737"/>
    </source>
</evidence>
<dbReference type="GO" id="GO:0005737">
    <property type="term" value="C:cytoplasm"/>
    <property type="evidence" value="ECO:0007669"/>
    <property type="project" value="TreeGrafter"/>
</dbReference>
<dbReference type="FunFam" id="2.60.120.380:FF:000001">
    <property type="entry name" value="Calpain-1 catalytic subunit"/>
    <property type="match status" value="1"/>
</dbReference>
<dbReference type="SMART" id="SM00720">
    <property type="entry name" value="calpain_III"/>
    <property type="match status" value="1"/>
</dbReference>
<evidence type="ECO:0000313" key="12">
    <source>
        <dbReference type="Ensembl" id="ENSEBUP00000000962.1"/>
    </source>
</evidence>
<evidence type="ECO:0000256" key="9">
    <source>
        <dbReference type="PROSITE-ProRule" id="PRU00239"/>
    </source>
</evidence>
<dbReference type="InterPro" id="IPR022683">
    <property type="entry name" value="Calpain_III"/>
</dbReference>
<dbReference type="GO" id="GO:0046872">
    <property type="term" value="F:metal ion binding"/>
    <property type="evidence" value="ECO:0007669"/>
    <property type="project" value="UniProtKB-KW"/>
</dbReference>
<dbReference type="OMA" id="DCHVEQI"/>
<dbReference type="Ensembl" id="ENSEBUT00000001274.1">
    <property type="protein sequence ID" value="ENSEBUP00000000962.1"/>
    <property type="gene ID" value="ENSEBUG00000000916.1"/>
</dbReference>
<feature type="domain" description="Calpain catalytic" evidence="11">
    <location>
        <begin position="46"/>
        <end position="345"/>
    </location>
</feature>
<dbReference type="InterPro" id="IPR036213">
    <property type="entry name" value="Calpain_III_sf"/>
</dbReference>
<evidence type="ECO:0000256" key="3">
    <source>
        <dbReference type="ARBA" id="ARBA00022723"/>
    </source>
</evidence>
<dbReference type="FunFam" id="3.90.70.10:FF:000001">
    <property type="entry name" value="Calpain-1 catalytic subunit"/>
    <property type="match status" value="1"/>
</dbReference>
<dbReference type="CDD" id="cd00214">
    <property type="entry name" value="Calpain_III"/>
    <property type="match status" value="1"/>
</dbReference>
<sequence length="565" mass="64011">MPYGMSQRLEREQARKNGVGSFENATPFRDQVFAQLQDECLQQGVLFEDNVFPATLNSLGYNELGPGSPKVRGVRWKRPSEICESPIFLSGGATRTDICQGALGDCWLLAAIASLTLNEKLLARIVPQDQSFEDNYAGIFHFQFWQYGEWVDVVVDDRLPLKDGELLFVHSGEGHEFWSALLEKAYAKLNYSYEALTAGSTSEGFEDFTGGVTECIDLDNPPDNLWRILREATKRGSLMGCSINVTSSSESEAITSTKLVKGHAYSLTGIDEVEYQGDIVRLVRARNPWGKVEWTGRWSDNSSEWDDISDDDKERLQINGEDGEFWMEFEEFKDQFSRLEVCNLSADALSDDTPNSWVSSVCEDSWVKGITAGGCRNYPDTFCMNPQFRLVLDEEDDDPDDGVEGCSVLISVMQRDRRRFKKRGQELHTIGYTIYEVPENMRGGGRLRLPKDFFLYNKSVGRSHSFVNTREVSTRHILPAGEYFMVPSTFEPNQDANFVLRLFTEKASNAEQMDDDVDAVLVDVSFFSLSFLQSSPLTRINPHFFSNFSHFSLIFKSFHNFSLTP</sequence>
<dbReference type="AlphaFoldDB" id="A0A8C4PWK8"/>
<dbReference type="InterPro" id="IPR038765">
    <property type="entry name" value="Papain-like_cys_pep_sf"/>
</dbReference>
<protein>
    <recommendedName>
        <fullName evidence="11">Calpain catalytic domain-containing protein</fullName>
    </recommendedName>
</protein>
<dbReference type="SUPFAM" id="SSF49758">
    <property type="entry name" value="Calpain large subunit, middle domain (domain III)"/>
    <property type="match status" value="1"/>
</dbReference>
<reference evidence="12" key="1">
    <citation type="submission" date="2025-05" db="UniProtKB">
        <authorList>
            <consortium name="Ensembl"/>
        </authorList>
    </citation>
    <scope>IDENTIFICATION</scope>
</reference>
<dbReference type="Ensembl" id="ENSEBUT00000001256.1">
    <property type="protein sequence ID" value="ENSEBUP00000000944.1"/>
    <property type="gene ID" value="ENSEBUG00000000916.1"/>
</dbReference>
<dbReference type="PROSITE" id="PS00139">
    <property type="entry name" value="THIOL_PROTEASE_CYS"/>
    <property type="match status" value="1"/>
</dbReference>
<dbReference type="Pfam" id="PF00648">
    <property type="entry name" value="Peptidase_C2"/>
    <property type="match status" value="1"/>
</dbReference>
<name>A0A8C4PWK8_EPTBU</name>
<dbReference type="Ensembl" id="ENSEBUT00000001250.1">
    <property type="protein sequence ID" value="ENSEBUP00000000938.1"/>
    <property type="gene ID" value="ENSEBUG00000000916.1"/>
</dbReference>
<dbReference type="InterPro" id="IPR000169">
    <property type="entry name" value="Pept_cys_AS"/>
</dbReference>
<dbReference type="Proteomes" id="UP000694388">
    <property type="component" value="Unplaced"/>
</dbReference>
<dbReference type="PANTHER" id="PTHR10183">
    <property type="entry name" value="CALPAIN"/>
    <property type="match status" value="1"/>
</dbReference>
<dbReference type="PANTHER" id="PTHR10183:SF433">
    <property type="entry name" value="CALPAIN-A-RELATED"/>
    <property type="match status" value="1"/>
</dbReference>
<feature type="active site" evidence="8 9">
    <location>
        <position position="287"/>
    </location>
</feature>
<keyword evidence="7" id="KW-0106">Calcium</keyword>
<evidence type="ECO:0000313" key="13">
    <source>
        <dbReference type="Proteomes" id="UP000694388"/>
    </source>
</evidence>